<evidence type="ECO:0000313" key="2">
    <source>
        <dbReference type="Proteomes" id="UP000828251"/>
    </source>
</evidence>
<protein>
    <submittedName>
        <fullName evidence="1">Uncharacterized protein</fullName>
    </submittedName>
</protein>
<dbReference type="AlphaFoldDB" id="A0A9D3ZMK3"/>
<feature type="non-terminal residue" evidence="1">
    <location>
        <position position="55"/>
    </location>
</feature>
<organism evidence="1 2">
    <name type="scientific">Gossypium stocksii</name>
    <dbReference type="NCBI Taxonomy" id="47602"/>
    <lineage>
        <taxon>Eukaryota</taxon>
        <taxon>Viridiplantae</taxon>
        <taxon>Streptophyta</taxon>
        <taxon>Embryophyta</taxon>
        <taxon>Tracheophyta</taxon>
        <taxon>Spermatophyta</taxon>
        <taxon>Magnoliopsida</taxon>
        <taxon>eudicotyledons</taxon>
        <taxon>Gunneridae</taxon>
        <taxon>Pentapetalae</taxon>
        <taxon>rosids</taxon>
        <taxon>malvids</taxon>
        <taxon>Malvales</taxon>
        <taxon>Malvaceae</taxon>
        <taxon>Malvoideae</taxon>
        <taxon>Gossypium</taxon>
    </lineage>
</organism>
<reference evidence="1 2" key="1">
    <citation type="journal article" date="2021" name="Plant Biotechnol. J.">
        <title>Multi-omics assisted identification of the key and species-specific regulatory components of drought-tolerant mechanisms in Gossypium stocksii.</title>
        <authorList>
            <person name="Yu D."/>
            <person name="Ke L."/>
            <person name="Zhang D."/>
            <person name="Wu Y."/>
            <person name="Sun Y."/>
            <person name="Mei J."/>
            <person name="Sun J."/>
            <person name="Sun Y."/>
        </authorList>
    </citation>
    <scope>NUCLEOTIDE SEQUENCE [LARGE SCALE GENOMIC DNA]</scope>
    <source>
        <strain evidence="2">cv. E1</strain>
        <tissue evidence="1">Leaf</tissue>
    </source>
</reference>
<accession>A0A9D3ZMK3</accession>
<evidence type="ECO:0000313" key="1">
    <source>
        <dbReference type="EMBL" id="KAH1047345.1"/>
    </source>
</evidence>
<sequence>MVAGMSTKSVRVASTPKFKQRKASAVRDFLLGCGRVTASNLGLTMQIAVDRSSEG</sequence>
<dbReference type="EMBL" id="JAIQCV010000011">
    <property type="protein sequence ID" value="KAH1047345.1"/>
    <property type="molecule type" value="Genomic_DNA"/>
</dbReference>
<proteinExistence type="predicted"/>
<keyword evidence="2" id="KW-1185">Reference proteome</keyword>
<dbReference type="Proteomes" id="UP000828251">
    <property type="component" value="Unassembled WGS sequence"/>
</dbReference>
<name>A0A9D3ZMK3_9ROSI</name>
<gene>
    <name evidence="1" type="ORF">J1N35_038129</name>
</gene>
<comment type="caution">
    <text evidence="1">The sequence shown here is derived from an EMBL/GenBank/DDBJ whole genome shotgun (WGS) entry which is preliminary data.</text>
</comment>